<protein>
    <submittedName>
        <fullName evidence="6">TetR/AcrR family transcriptional regulator</fullName>
    </submittedName>
</protein>
<dbReference type="EMBL" id="JADQDC010000011">
    <property type="protein sequence ID" value="MBF9152343.1"/>
    <property type="molecule type" value="Genomic_DNA"/>
</dbReference>
<keyword evidence="2 4" id="KW-0238">DNA-binding</keyword>
<proteinExistence type="predicted"/>
<evidence type="ECO:0000256" key="1">
    <source>
        <dbReference type="ARBA" id="ARBA00023015"/>
    </source>
</evidence>
<feature type="domain" description="HTH tetR-type" evidence="5">
    <location>
        <begin position="5"/>
        <end position="65"/>
    </location>
</feature>
<dbReference type="InterPro" id="IPR009057">
    <property type="entry name" value="Homeodomain-like_sf"/>
</dbReference>
<gene>
    <name evidence="6" type="ORF">I2488_15150</name>
</gene>
<dbReference type="PANTHER" id="PTHR30055:SF234">
    <property type="entry name" value="HTH-TYPE TRANSCRIPTIONAL REGULATOR BETI"/>
    <property type="match status" value="1"/>
</dbReference>
<evidence type="ECO:0000256" key="3">
    <source>
        <dbReference type="ARBA" id="ARBA00023163"/>
    </source>
</evidence>
<keyword evidence="3" id="KW-0804">Transcription</keyword>
<evidence type="ECO:0000256" key="4">
    <source>
        <dbReference type="PROSITE-ProRule" id="PRU00335"/>
    </source>
</evidence>
<reference evidence="6 7" key="1">
    <citation type="submission" date="2020-11" db="EMBL/GenBank/DDBJ databases">
        <title>The genome sequence of Novosphingobium sp. 1Y9A.</title>
        <authorList>
            <person name="Liu Y."/>
        </authorList>
    </citation>
    <scope>NUCLEOTIDE SEQUENCE [LARGE SCALE GENOMIC DNA]</scope>
    <source>
        <strain evidence="6 7">1Y9A</strain>
    </source>
</reference>
<keyword evidence="7" id="KW-1185">Reference proteome</keyword>
<feature type="DNA-binding region" description="H-T-H motif" evidence="4">
    <location>
        <begin position="28"/>
        <end position="47"/>
    </location>
</feature>
<dbReference type="Pfam" id="PF00440">
    <property type="entry name" value="TetR_N"/>
    <property type="match status" value="1"/>
</dbReference>
<dbReference type="InterPro" id="IPR001647">
    <property type="entry name" value="HTH_TetR"/>
</dbReference>
<evidence type="ECO:0000259" key="5">
    <source>
        <dbReference type="PROSITE" id="PS50977"/>
    </source>
</evidence>
<name>A0ABS0HJB8_9SPHN</name>
<keyword evidence="1" id="KW-0805">Transcription regulation</keyword>
<organism evidence="6 7">
    <name type="scientific">Novosphingobium jiangmenense</name>
    <dbReference type="NCBI Taxonomy" id="2791981"/>
    <lineage>
        <taxon>Bacteria</taxon>
        <taxon>Pseudomonadati</taxon>
        <taxon>Pseudomonadota</taxon>
        <taxon>Alphaproteobacteria</taxon>
        <taxon>Sphingomonadales</taxon>
        <taxon>Sphingomonadaceae</taxon>
        <taxon>Novosphingobium</taxon>
    </lineage>
</organism>
<sequence>MSVREEQREKVVNLLAGHLLETGLSQTSLRQLASAAGVSDRMLLYYFPDKAAVLSAAIERVAASLAGALAELVPEGTTLPPHTLLAQLSRLTMREDMRPVFRVWVEIVAAARQEEPYTTLAATIIAGFRDWIVARLDMADGADRDATAMAILAFVDGLALVEICCGMDAAKGAANAVENLLNH</sequence>
<comment type="caution">
    <text evidence="6">The sequence shown here is derived from an EMBL/GenBank/DDBJ whole genome shotgun (WGS) entry which is preliminary data.</text>
</comment>
<dbReference type="PANTHER" id="PTHR30055">
    <property type="entry name" value="HTH-TYPE TRANSCRIPTIONAL REGULATOR RUTR"/>
    <property type="match status" value="1"/>
</dbReference>
<dbReference type="SUPFAM" id="SSF48498">
    <property type="entry name" value="Tetracyclin repressor-like, C-terminal domain"/>
    <property type="match status" value="1"/>
</dbReference>
<dbReference type="Gene3D" id="1.10.357.10">
    <property type="entry name" value="Tetracycline Repressor, domain 2"/>
    <property type="match status" value="1"/>
</dbReference>
<dbReference type="PROSITE" id="PS50977">
    <property type="entry name" value="HTH_TETR_2"/>
    <property type="match status" value="1"/>
</dbReference>
<dbReference type="SUPFAM" id="SSF46689">
    <property type="entry name" value="Homeodomain-like"/>
    <property type="match status" value="1"/>
</dbReference>
<dbReference type="InterPro" id="IPR050109">
    <property type="entry name" value="HTH-type_TetR-like_transc_reg"/>
</dbReference>
<evidence type="ECO:0000256" key="2">
    <source>
        <dbReference type="ARBA" id="ARBA00023125"/>
    </source>
</evidence>
<dbReference type="InterPro" id="IPR036271">
    <property type="entry name" value="Tet_transcr_reg_TetR-rel_C_sf"/>
</dbReference>
<evidence type="ECO:0000313" key="6">
    <source>
        <dbReference type="EMBL" id="MBF9152343.1"/>
    </source>
</evidence>
<accession>A0ABS0HJB8</accession>
<evidence type="ECO:0000313" key="7">
    <source>
        <dbReference type="Proteomes" id="UP000600799"/>
    </source>
</evidence>
<dbReference type="Proteomes" id="UP000600799">
    <property type="component" value="Unassembled WGS sequence"/>
</dbReference>
<dbReference type="RefSeq" id="WP_196276651.1">
    <property type="nucleotide sequence ID" value="NZ_JADQDC010000011.1"/>
</dbReference>